<accession>A0A2K8U6Q9</accession>
<dbReference type="GO" id="GO:0016887">
    <property type="term" value="F:ATP hydrolysis activity"/>
    <property type="evidence" value="ECO:0007669"/>
    <property type="project" value="InterPro"/>
</dbReference>
<dbReference type="Proteomes" id="UP000232638">
    <property type="component" value="Chromosome"/>
</dbReference>
<evidence type="ECO:0000313" key="4">
    <source>
        <dbReference type="EMBL" id="AUB81244.1"/>
    </source>
</evidence>
<dbReference type="InterPro" id="IPR027417">
    <property type="entry name" value="P-loop_NTPase"/>
</dbReference>
<organism evidence="4 5">
    <name type="scientific">Candidatus Thiodictyon syntrophicum</name>
    <dbReference type="NCBI Taxonomy" id="1166950"/>
    <lineage>
        <taxon>Bacteria</taxon>
        <taxon>Pseudomonadati</taxon>
        <taxon>Pseudomonadota</taxon>
        <taxon>Gammaproteobacteria</taxon>
        <taxon>Chromatiales</taxon>
        <taxon>Chromatiaceae</taxon>
        <taxon>Thiodictyon</taxon>
    </lineage>
</organism>
<dbReference type="Pfam" id="PF00005">
    <property type="entry name" value="ABC_tran"/>
    <property type="match status" value="1"/>
</dbReference>
<feature type="domain" description="ABC transporter" evidence="3">
    <location>
        <begin position="84"/>
        <end position="338"/>
    </location>
</feature>
<keyword evidence="2" id="KW-0067">ATP-binding</keyword>
<dbReference type="EMBL" id="CP020370">
    <property type="protein sequence ID" value="AUB81244.1"/>
    <property type="molecule type" value="Genomic_DNA"/>
</dbReference>
<evidence type="ECO:0000313" key="5">
    <source>
        <dbReference type="Proteomes" id="UP000232638"/>
    </source>
</evidence>
<name>A0A2K8U6Q9_9GAMM</name>
<dbReference type="SUPFAM" id="SSF52540">
    <property type="entry name" value="P-loop containing nucleoside triphosphate hydrolases"/>
    <property type="match status" value="1"/>
</dbReference>
<dbReference type="Gene3D" id="3.40.50.300">
    <property type="entry name" value="P-loop containing nucleotide triphosphate hydrolases"/>
    <property type="match status" value="1"/>
</dbReference>
<protein>
    <recommendedName>
        <fullName evidence="3">ABC transporter domain-containing protein</fullName>
    </recommendedName>
</protein>
<gene>
    <name evidence="4" type="ORF">THSYN_09950</name>
</gene>
<keyword evidence="1" id="KW-0547">Nucleotide-binding</keyword>
<evidence type="ECO:0000256" key="1">
    <source>
        <dbReference type="ARBA" id="ARBA00022741"/>
    </source>
</evidence>
<dbReference type="GO" id="GO:0005886">
    <property type="term" value="C:plasma membrane"/>
    <property type="evidence" value="ECO:0007669"/>
    <property type="project" value="TreeGrafter"/>
</dbReference>
<dbReference type="InterPro" id="IPR015854">
    <property type="entry name" value="ABC_transpr_LolD-like"/>
</dbReference>
<dbReference type="SMART" id="SM00382">
    <property type="entry name" value="AAA"/>
    <property type="match status" value="1"/>
</dbReference>
<reference evidence="4 5" key="1">
    <citation type="submission" date="2017-03" db="EMBL/GenBank/DDBJ databases">
        <title>Complete genome sequence of Candidatus 'Thiodictyon syntrophicum' sp. nov. strain Cad16T, a photolithoautotroph purple sulfur bacterium isolated from an alpine meromictic lake.</title>
        <authorList>
            <person name="Luedin S.M."/>
            <person name="Pothier J.F."/>
            <person name="Danza F."/>
            <person name="Storelli N."/>
            <person name="Wittwer M."/>
            <person name="Tonolla M."/>
        </authorList>
    </citation>
    <scope>NUCLEOTIDE SEQUENCE [LARGE SCALE GENOMIC DNA]</scope>
    <source>
        <strain evidence="4 5">Cad16T</strain>
    </source>
</reference>
<dbReference type="GO" id="GO:0022857">
    <property type="term" value="F:transmembrane transporter activity"/>
    <property type="evidence" value="ECO:0007669"/>
    <property type="project" value="TreeGrafter"/>
</dbReference>
<evidence type="ECO:0000259" key="3">
    <source>
        <dbReference type="PROSITE" id="PS50893"/>
    </source>
</evidence>
<dbReference type="InterPro" id="IPR003593">
    <property type="entry name" value="AAA+_ATPase"/>
</dbReference>
<keyword evidence="5" id="KW-1185">Reference proteome</keyword>
<proteinExistence type="predicted"/>
<evidence type="ECO:0000256" key="2">
    <source>
        <dbReference type="ARBA" id="ARBA00022840"/>
    </source>
</evidence>
<dbReference type="KEGG" id="tsy:THSYN_09950"/>
<dbReference type="PROSITE" id="PS50893">
    <property type="entry name" value="ABC_TRANSPORTER_2"/>
    <property type="match status" value="1"/>
</dbReference>
<dbReference type="GO" id="GO:0005524">
    <property type="term" value="F:ATP binding"/>
    <property type="evidence" value="ECO:0007669"/>
    <property type="project" value="UniProtKB-KW"/>
</dbReference>
<dbReference type="PANTHER" id="PTHR24220">
    <property type="entry name" value="IMPORT ATP-BINDING PROTEIN"/>
    <property type="match status" value="1"/>
</dbReference>
<sequence>MSGPDLQRQELPRAICEGARNSANRARLQYRCTRFNESRSIDAEEDRRSRVLPPADVLSAMSEAPNAMMKLPAEQVRQLALTAIRIEGLTIVWHKGTPRQETPLEDWSEHLRFTRDGPGSRLPIIGRSGSGKSSLLYVLAALKRPAVGRLSYEFQSADGASWQLTIEADLKDPEWARRARFLRRHCLGYLDQDTRLLPYLRMRENLEAVPRLLTGWRDEHQNRVDGMLPRLFPEVSESKPQDFPATLSGGQRRRAAMFPLMVDPPRVLFADEPTGSLDPALSRSLLDEVGAWQGETGSVFIWVTHDDPAGLGQRAGQVLDFGNGGGPRLMSAMAAANHGGV</sequence>
<dbReference type="InterPro" id="IPR003439">
    <property type="entry name" value="ABC_transporter-like_ATP-bd"/>
</dbReference>
<dbReference type="AlphaFoldDB" id="A0A2K8U6Q9"/>